<organism evidence="1 2">
    <name type="scientific">Dentiscutata erythropus</name>
    <dbReference type="NCBI Taxonomy" id="1348616"/>
    <lineage>
        <taxon>Eukaryota</taxon>
        <taxon>Fungi</taxon>
        <taxon>Fungi incertae sedis</taxon>
        <taxon>Mucoromycota</taxon>
        <taxon>Glomeromycotina</taxon>
        <taxon>Glomeromycetes</taxon>
        <taxon>Diversisporales</taxon>
        <taxon>Gigasporaceae</taxon>
        <taxon>Dentiscutata</taxon>
    </lineage>
</organism>
<comment type="caution">
    <text evidence="1">The sequence shown here is derived from an EMBL/GenBank/DDBJ whole genome shotgun (WGS) entry which is preliminary data.</text>
</comment>
<dbReference type="EMBL" id="CAJVPY010017675">
    <property type="protein sequence ID" value="CAG8763047.1"/>
    <property type="molecule type" value="Genomic_DNA"/>
</dbReference>
<gene>
    <name evidence="1" type="ORF">DERYTH_LOCUS17995</name>
</gene>
<dbReference type="AlphaFoldDB" id="A0A9N9J475"/>
<reference evidence="1" key="1">
    <citation type="submission" date="2021-06" db="EMBL/GenBank/DDBJ databases">
        <authorList>
            <person name="Kallberg Y."/>
            <person name="Tangrot J."/>
            <person name="Rosling A."/>
        </authorList>
    </citation>
    <scope>NUCLEOTIDE SEQUENCE</scope>
    <source>
        <strain evidence="1">MA453B</strain>
    </source>
</reference>
<feature type="non-terminal residue" evidence="1">
    <location>
        <position position="109"/>
    </location>
</feature>
<sequence>MKVDELFTISKKNLVYGLLLDNQIIKEFAYIFRRDESVEIIDDKDIEVMDDEINNSIEIAIVSGSSALSNLKSVQTFLLQQESSNKQLKLVNSLEKFIRVKIVKSAQQT</sequence>
<protein>
    <submittedName>
        <fullName evidence="1">3294_t:CDS:1</fullName>
    </submittedName>
</protein>
<keyword evidence="2" id="KW-1185">Reference proteome</keyword>
<dbReference type="Proteomes" id="UP000789405">
    <property type="component" value="Unassembled WGS sequence"/>
</dbReference>
<accession>A0A9N9J475</accession>
<name>A0A9N9J475_9GLOM</name>
<evidence type="ECO:0000313" key="2">
    <source>
        <dbReference type="Proteomes" id="UP000789405"/>
    </source>
</evidence>
<evidence type="ECO:0000313" key="1">
    <source>
        <dbReference type="EMBL" id="CAG8763047.1"/>
    </source>
</evidence>
<proteinExistence type="predicted"/>
<dbReference type="OrthoDB" id="2428958at2759"/>